<reference evidence="1" key="1">
    <citation type="journal article" date="2015" name="Nature">
        <title>Complex archaea that bridge the gap between prokaryotes and eukaryotes.</title>
        <authorList>
            <person name="Spang A."/>
            <person name="Saw J.H."/>
            <person name="Jorgensen S.L."/>
            <person name="Zaremba-Niedzwiedzka K."/>
            <person name="Martijn J."/>
            <person name="Lind A.E."/>
            <person name="van Eijk R."/>
            <person name="Schleper C."/>
            <person name="Guy L."/>
            <person name="Ettema T.J."/>
        </authorList>
    </citation>
    <scope>NUCLEOTIDE SEQUENCE</scope>
</reference>
<comment type="caution">
    <text evidence="1">The sequence shown here is derived from an EMBL/GenBank/DDBJ whole genome shotgun (WGS) entry which is preliminary data.</text>
</comment>
<gene>
    <name evidence="1" type="ORF">LCGC14_1389730</name>
</gene>
<sequence length="66" mass="7657">MANPQIEDGHIRVATEIWDRLCKIRISGEPKERYDIVAVITAITPIISSPNFHNAKLSRLFKRRNR</sequence>
<protein>
    <submittedName>
        <fullName evidence="1">Uncharacterized protein</fullName>
    </submittedName>
</protein>
<proteinExistence type="predicted"/>
<dbReference type="AlphaFoldDB" id="A0A0F9K0A5"/>
<dbReference type="EMBL" id="LAZR01008970">
    <property type="protein sequence ID" value="KKM75479.1"/>
    <property type="molecule type" value="Genomic_DNA"/>
</dbReference>
<evidence type="ECO:0000313" key="1">
    <source>
        <dbReference type="EMBL" id="KKM75479.1"/>
    </source>
</evidence>
<accession>A0A0F9K0A5</accession>
<name>A0A0F9K0A5_9ZZZZ</name>
<organism evidence="1">
    <name type="scientific">marine sediment metagenome</name>
    <dbReference type="NCBI Taxonomy" id="412755"/>
    <lineage>
        <taxon>unclassified sequences</taxon>
        <taxon>metagenomes</taxon>
        <taxon>ecological metagenomes</taxon>
    </lineage>
</organism>